<comment type="function">
    <text evidence="11">Catalyzes the reduction of ribonucleotides to deoxyribonucleotides. May function to provide a pool of deoxyribonucleotide precursors for DNA repair during oxygen limitation and/or for immediate growth after restoration of oxygen.</text>
</comment>
<evidence type="ECO:0000256" key="11">
    <source>
        <dbReference type="ARBA" id="ARBA00025437"/>
    </source>
</evidence>
<dbReference type="InterPro" id="IPR013678">
    <property type="entry name" value="RNR_2_N"/>
</dbReference>
<evidence type="ECO:0000256" key="12">
    <source>
        <dbReference type="ARBA" id="ARBA00033050"/>
    </source>
</evidence>
<dbReference type="CDD" id="cd02888">
    <property type="entry name" value="RNR_II_dimer"/>
    <property type="match status" value="1"/>
</dbReference>
<evidence type="ECO:0000259" key="17">
    <source>
        <dbReference type="Pfam" id="PF12637"/>
    </source>
</evidence>
<feature type="region of interest" description="Disordered" evidence="14">
    <location>
        <begin position="880"/>
        <end position="933"/>
    </location>
</feature>
<dbReference type="Pfam" id="PF08471">
    <property type="entry name" value="Ribonuc_red_2_N"/>
    <property type="match status" value="1"/>
</dbReference>
<gene>
    <name evidence="18" type="ORF">C1SCF055_LOCUS625</name>
</gene>
<dbReference type="InterPro" id="IPR000788">
    <property type="entry name" value="RNR_lg_C"/>
</dbReference>
<dbReference type="AlphaFoldDB" id="A0A9P1FES4"/>
<dbReference type="NCBIfam" id="NF033679">
    <property type="entry name" value="DNRLRE_dom"/>
    <property type="match status" value="1"/>
</dbReference>
<dbReference type="EMBL" id="CAMXCT010000001">
    <property type="protein sequence ID" value="CAI3972035.1"/>
    <property type="molecule type" value="Genomic_DNA"/>
</dbReference>
<dbReference type="NCBIfam" id="NF005122">
    <property type="entry name" value="PRK06556.1"/>
    <property type="match status" value="1"/>
</dbReference>
<evidence type="ECO:0000256" key="5">
    <source>
        <dbReference type="ARBA" id="ARBA00022628"/>
    </source>
</evidence>
<dbReference type="EMBL" id="CAMXCT020000001">
    <property type="protein sequence ID" value="CAL1125410.1"/>
    <property type="molecule type" value="Genomic_DNA"/>
</dbReference>
<feature type="compositionally biased region" description="Basic and acidic residues" evidence="14">
    <location>
        <begin position="880"/>
        <end position="894"/>
    </location>
</feature>
<dbReference type="PANTHER" id="PTHR43371:SF1">
    <property type="entry name" value="RIBONUCLEOSIDE-DIPHOSPHATE REDUCTASE"/>
    <property type="match status" value="1"/>
</dbReference>
<evidence type="ECO:0000256" key="3">
    <source>
        <dbReference type="ARBA" id="ARBA00012274"/>
    </source>
</evidence>
<evidence type="ECO:0000256" key="9">
    <source>
        <dbReference type="ARBA" id="ARBA00023157"/>
    </source>
</evidence>
<feature type="compositionally biased region" description="Polar residues" evidence="14">
    <location>
        <begin position="10"/>
        <end position="26"/>
    </location>
</feature>
<keyword evidence="6" id="KW-0237">DNA synthesis</keyword>
<keyword evidence="10" id="KW-0170">Cobalt</keyword>
<feature type="region of interest" description="Disordered" evidence="14">
    <location>
        <begin position="738"/>
        <end position="772"/>
    </location>
</feature>
<evidence type="ECO:0000259" key="16">
    <source>
        <dbReference type="Pfam" id="PF08471"/>
    </source>
</evidence>
<dbReference type="InterPro" id="IPR050862">
    <property type="entry name" value="RdRp_reductase_class-2"/>
</dbReference>
<evidence type="ECO:0000256" key="7">
    <source>
        <dbReference type="ARBA" id="ARBA00022741"/>
    </source>
</evidence>
<evidence type="ECO:0000259" key="15">
    <source>
        <dbReference type="Pfam" id="PF02867"/>
    </source>
</evidence>
<name>A0A9P1FES4_9DINO</name>
<evidence type="ECO:0000256" key="8">
    <source>
        <dbReference type="ARBA" id="ARBA00023002"/>
    </source>
</evidence>
<feature type="compositionally biased region" description="Polar residues" evidence="14">
    <location>
        <begin position="738"/>
        <end position="747"/>
    </location>
</feature>
<feature type="region of interest" description="Disordered" evidence="14">
    <location>
        <begin position="1"/>
        <end position="26"/>
    </location>
</feature>
<evidence type="ECO:0000256" key="10">
    <source>
        <dbReference type="ARBA" id="ARBA00023285"/>
    </source>
</evidence>
<keyword evidence="7" id="KW-0547">Nucleotide-binding</keyword>
<reference evidence="18" key="1">
    <citation type="submission" date="2022-10" db="EMBL/GenBank/DDBJ databases">
        <authorList>
            <person name="Chen Y."/>
            <person name="Dougan E. K."/>
            <person name="Chan C."/>
            <person name="Rhodes N."/>
            <person name="Thang M."/>
        </authorList>
    </citation>
    <scope>NUCLEOTIDE SEQUENCE</scope>
</reference>
<dbReference type="InterPro" id="IPR024434">
    <property type="entry name" value="TSCPD_dom"/>
</dbReference>
<comment type="cofactor">
    <cofactor evidence="1">
        <name>adenosylcob(III)alamin</name>
        <dbReference type="ChEBI" id="CHEBI:18408"/>
    </cofactor>
</comment>
<evidence type="ECO:0000256" key="14">
    <source>
        <dbReference type="SAM" id="MobiDB-lite"/>
    </source>
</evidence>
<dbReference type="GO" id="GO:0004748">
    <property type="term" value="F:ribonucleoside-diphosphate reductase activity, thioredoxin disulfide as acceptor"/>
    <property type="evidence" value="ECO:0007669"/>
    <property type="project" value="UniProtKB-EC"/>
</dbReference>
<dbReference type="Gene3D" id="3.20.70.20">
    <property type="match status" value="1"/>
</dbReference>
<accession>A0A9P1FES4</accession>
<keyword evidence="8" id="KW-0560">Oxidoreductase</keyword>
<dbReference type="Pfam" id="PF12637">
    <property type="entry name" value="TSCPD"/>
    <property type="match status" value="1"/>
</dbReference>
<comment type="caution">
    <text evidence="18">The sequence shown here is derived from an EMBL/GenBank/DDBJ whole genome shotgun (WGS) entry which is preliminary data.</text>
</comment>
<evidence type="ECO:0000256" key="1">
    <source>
        <dbReference type="ARBA" id="ARBA00001922"/>
    </source>
</evidence>
<dbReference type="PANTHER" id="PTHR43371">
    <property type="entry name" value="VITAMIN B12-DEPENDENT RIBONUCLEOTIDE REDUCTASE"/>
    <property type="match status" value="1"/>
</dbReference>
<dbReference type="GO" id="GO:0050897">
    <property type="term" value="F:cobalt ion binding"/>
    <property type="evidence" value="ECO:0007669"/>
    <property type="project" value="InterPro"/>
</dbReference>
<proteinExistence type="inferred from homology"/>
<evidence type="ECO:0000256" key="6">
    <source>
        <dbReference type="ARBA" id="ARBA00022634"/>
    </source>
</evidence>
<dbReference type="Pfam" id="PF02867">
    <property type="entry name" value="Ribonuc_red_lgC"/>
    <property type="match status" value="1"/>
</dbReference>
<evidence type="ECO:0000256" key="13">
    <source>
        <dbReference type="ARBA" id="ARBA00047754"/>
    </source>
</evidence>
<evidence type="ECO:0000256" key="2">
    <source>
        <dbReference type="ARBA" id="ARBA00007405"/>
    </source>
</evidence>
<protein>
    <recommendedName>
        <fullName evidence="4">Vitamin B12-dependent ribonucleotide reductase</fullName>
        <ecNumber evidence="3">1.17.4.1</ecNumber>
    </recommendedName>
    <alternativeName>
        <fullName evidence="12">Ribonucleoside-diphosphate reductase NrdJ</fullName>
    </alternativeName>
</protein>
<feature type="compositionally biased region" description="Basic and acidic residues" evidence="14">
    <location>
        <begin position="760"/>
        <end position="770"/>
    </location>
</feature>
<evidence type="ECO:0000313" key="19">
    <source>
        <dbReference type="EMBL" id="CAL4759347.1"/>
    </source>
</evidence>
<dbReference type="OrthoDB" id="448188at2759"/>
<evidence type="ECO:0000256" key="4">
    <source>
        <dbReference type="ARBA" id="ARBA00014409"/>
    </source>
</evidence>
<reference evidence="19 20" key="2">
    <citation type="submission" date="2024-05" db="EMBL/GenBank/DDBJ databases">
        <authorList>
            <person name="Chen Y."/>
            <person name="Shah S."/>
            <person name="Dougan E. K."/>
            <person name="Thang M."/>
            <person name="Chan C."/>
        </authorList>
    </citation>
    <scope>NUCLEOTIDE SEQUENCE [LARGE SCALE GENOMIC DNA]</scope>
</reference>
<comment type="catalytic activity">
    <reaction evidence="13">
        <text>a 2'-deoxyribonucleoside 5'-diphosphate + [thioredoxin]-disulfide + H2O = a ribonucleoside 5'-diphosphate + [thioredoxin]-dithiol</text>
        <dbReference type="Rhea" id="RHEA:23252"/>
        <dbReference type="Rhea" id="RHEA-COMP:10698"/>
        <dbReference type="Rhea" id="RHEA-COMP:10700"/>
        <dbReference type="ChEBI" id="CHEBI:15377"/>
        <dbReference type="ChEBI" id="CHEBI:29950"/>
        <dbReference type="ChEBI" id="CHEBI:50058"/>
        <dbReference type="ChEBI" id="CHEBI:57930"/>
        <dbReference type="ChEBI" id="CHEBI:73316"/>
        <dbReference type="EC" id="1.17.4.1"/>
    </reaction>
</comment>
<feature type="domain" description="Ribonucleotide reductase class II vitamin B12-dependent N-terminal" evidence="16">
    <location>
        <begin position="54"/>
        <end position="146"/>
    </location>
</feature>
<evidence type="ECO:0000313" key="18">
    <source>
        <dbReference type="EMBL" id="CAI3972035.1"/>
    </source>
</evidence>
<keyword evidence="20" id="KW-1185">Reference proteome</keyword>
<feature type="domain" description="Ribonucleotide reductase large subunit C-terminal" evidence="15">
    <location>
        <begin position="195"/>
        <end position="733"/>
    </location>
</feature>
<dbReference type="InterPro" id="IPR013344">
    <property type="entry name" value="RNR_NrdJ/NrdZ"/>
</dbReference>
<dbReference type="PRINTS" id="PR01183">
    <property type="entry name" value="RIBORDTASEM1"/>
</dbReference>
<dbReference type="GO" id="GO:0000166">
    <property type="term" value="F:nucleotide binding"/>
    <property type="evidence" value="ECO:0007669"/>
    <property type="project" value="UniProtKB-KW"/>
</dbReference>
<keyword evidence="9" id="KW-1015">Disulfide bond</keyword>
<dbReference type="GO" id="GO:0071897">
    <property type="term" value="P:DNA biosynthetic process"/>
    <property type="evidence" value="ECO:0007669"/>
    <property type="project" value="UniProtKB-KW"/>
</dbReference>
<dbReference type="EMBL" id="CAMXCT030000001">
    <property type="protein sequence ID" value="CAL4759347.1"/>
    <property type="molecule type" value="Genomic_DNA"/>
</dbReference>
<dbReference type="NCBIfam" id="TIGR02504">
    <property type="entry name" value="NrdJ_Z"/>
    <property type="match status" value="1"/>
</dbReference>
<sequence>MADIGVGLAQEQTHVSGETTKQTTTRRFSRGLVHETKFCPPEVKDPFDTVSWDKRSAAIRDESGEVLFEQTDCEVPSFWSQLATNVVVSKYFYGEVGTEERESSVRQLINRVTRTISDWGIADGYFSTPEDGERFYRDLTWLCLHQHGAFNSPVWFNVGLFHCYGVQGAQCNWHWNPEIEEAQQPENSYEYPQGSACFIQSVQDNMEDIMDLARSEAMLFKFGSGTGTDLSTLRSHREKLSGGGKPSGPLSFMRVYDQIAAVVKSGGKTRRAAKMQSLKVWHPDILEFIEAKAKEEKKAHILIANGYESNFNGEAYSSILFQNANLSVRVTDDFMEAVENEEPWTTHWVTDKKHEGPTYPATELLEKMAEGAWSCGDPGVQYDTTINRWHTCPNSGRINASNPCSEYMFLDDTACNLASINLMKFRRPDGSFDAERFTAACRVFYIAQEILVDHASYPTKPIAENSHRFRPLGLGYSNLGSLIMSSGLSYDSDAARGMCGSLTALLHGAANLCSAELASAVGPFEGFAENRQPMLDVMQMHRDAVEDIDEAGPAELKQEARRVWDEVLDTGRRFGFRNAQATVLAPTGTISFLMDCDTTGIEPDIALVKYKQLAGGGTLKIVNRTVPLGLRTLGYDEPQIESMLAYIDKNETIEGAPELKEEHIPVFDCAFAPKNGKRSIKWRAHIHMMAAAQPFLSGAISKTVNMPQESTVEDIADAYAEGWKLGLKALAVYRDGSKSSQPLSTSSEGDKAAAAATAAPRRERLPDTRKSITHKFSVGGHEGYITVGLYNDGRPGEMFITMAKEGSTIGGLMDSFGTAVSMSLQYGVPLDVYVSKFSYTRFEPMGFTTNPDIRIAKSLVDYIFRWLGITFIQGYREEQQGGYKPEESAEKTDTVENELPSTPEMKEQTPAVGSSNGSTNGTHAVIPASNGSSTDVDLRNDQFARFQVEPLVNSFRCKPFLLSLGTLVFLTLSGTFSHAETITISTADGDGADAQIRGLIGSDDQSADNFGGVSNLAYRYASAGTAGLDRFQKSIIRFDLPDNIDTVISATLRLYSTTTFSKDYDLYGLRELSDYGPGQLDETWGEGDITWDNAPFHEGIGSNSNGLASGTFVTLVNGGATPSSPGTETYSSAALASFIEDDTNGLVTFLIRADDNETALGNFASKEHDGSGFTGLHAPELVLEYTVVPEPSAFALAALGFGLFVLRRARNRNSA</sequence>
<dbReference type="GO" id="GO:0031419">
    <property type="term" value="F:cobalamin binding"/>
    <property type="evidence" value="ECO:0007669"/>
    <property type="project" value="UniProtKB-KW"/>
</dbReference>
<dbReference type="EC" id="1.17.4.1" evidence="3"/>
<organism evidence="18">
    <name type="scientific">Cladocopium goreaui</name>
    <dbReference type="NCBI Taxonomy" id="2562237"/>
    <lineage>
        <taxon>Eukaryota</taxon>
        <taxon>Sar</taxon>
        <taxon>Alveolata</taxon>
        <taxon>Dinophyceae</taxon>
        <taxon>Suessiales</taxon>
        <taxon>Symbiodiniaceae</taxon>
        <taxon>Cladocopium</taxon>
    </lineage>
</organism>
<keyword evidence="5" id="KW-0846">Cobalamin</keyword>
<feature type="domain" description="TSCPD" evidence="17">
    <location>
        <begin position="766"/>
        <end position="868"/>
    </location>
</feature>
<dbReference type="SUPFAM" id="SSF51998">
    <property type="entry name" value="PFL-like glycyl radical enzymes"/>
    <property type="match status" value="1"/>
</dbReference>
<evidence type="ECO:0000313" key="20">
    <source>
        <dbReference type="Proteomes" id="UP001152797"/>
    </source>
</evidence>
<comment type="similarity">
    <text evidence="2">Belongs to the ribonucleoside diphosphate reductase class-2 family.</text>
</comment>
<feature type="compositionally biased region" description="Polar residues" evidence="14">
    <location>
        <begin position="911"/>
        <end position="922"/>
    </location>
</feature>
<dbReference type="Proteomes" id="UP001152797">
    <property type="component" value="Unassembled WGS sequence"/>
</dbReference>